<organism evidence="1 2">
    <name type="scientific">Neobacillus sedimentimangrovi</name>
    <dbReference type="NCBI Taxonomy" id="2699460"/>
    <lineage>
        <taxon>Bacteria</taxon>
        <taxon>Bacillati</taxon>
        <taxon>Bacillota</taxon>
        <taxon>Bacilli</taxon>
        <taxon>Bacillales</taxon>
        <taxon>Bacillaceae</taxon>
        <taxon>Neobacillus</taxon>
    </lineage>
</organism>
<evidence type="ECO:0000313" key="2">
    <source>
        <dbReference type="Proteomes" id="UP001162836"/>
    </source>
</evidence>
<evidence type="ECO:0000313" key="1">
    <source>
        <dbReference type="EMBL" id="MCD4838317.1"/>
    </source>
</evidence>
<evidence type="ECO:0008006" key="3">
    <source>
        <dbReference type="Google" id="ProtNLM"/>
    </source>
</evidence>
<comment type="caution">
    <text evidence="1">The sequence shown here is derived from an EMBL/GenBank/DDBJ whole genome shotgun (WGS) entry which is preliminary data.</text>
</comment>
<protein>
    <recommendedName>
        <fullName evidence="3">Asparagine synthetase domain-containing protein</fullName>
    </recommendedName>
</protein>
<dbReference type="EMBL" id="JAJODE010000010">
    <property type="protein sequence ID" value="MCD4838317.1"/>
    <property type="molecule type" value="Genomic_DNA"/>
</dbReference>
<sequence length="658" mass="77745">MIRTNKYYKLKYKRGFLLTDFETSAPHEHWNYMKIGKYHLYYDPLNEVFFDTTNDQWVLLLGTMIDIRSGTTDKQFIASELLKYLISSEVDFFDYLDELSGRYLIFYGNNQTASILSDATGLRSIFYSTKQTVISSHCLLVNEITHSNESPYVDKEWFSKYSSSQLPGHFTIYEDIYFLTPNTLLEVNEKKIRRFFPRENLEILPVERVVEEISEITKKQLYLLSKINGKFLFSLTAGLDSRTSLALTKDYKDSFHYFTYIKENFNSDKLNAYIIDQKIVTEMVYNLGLKHDFLTIDYNLKNQDFNEFLEVVKCNTTSQHNVRLAKLYFDQFPSNILHIRSNVYEIGRMYYRKNHKLPKTATMKSLAECYSKQAKDDEKVKEAFQKYYDLIQMDKIYNYDPFDILYWEYRMGTWISQVLLESDIAHDTFILFNVRKILKLLLSVSYTDKYEYTVFHELINKNWPILNYWEINSLGNPTAFYDKQFDEVGIPLTATRFTSGSLLNNRTVPIRKKVQTRRFKFNLEESNPKNGDYAEADIPLKTELNKSSHCIIHLRSPYENIKLKGRIKYQIYLNNQLLLEEDISCWKETNQISIKWKAVEPKNRLKIRIQSIKDCEDWSWGKAGMILVEKIILRNGDNLDSNNIQVTATSPFSVIINK</sequence>
<name>A0ABS8QGS7_9BACI</name>
<reference evidence="1 2" key="1">
    <citation type="journal article" date="2023" name="Antonie Van Leeuwenhoek">
        <title>Unveiling the genomic potential of a novel thermostable glycoside hydrolases producing Neobacillus sedimentimangrovi UE25.</title>
        <authorList>
            <person name="Ejaz U."/>
            <person name="Saleem F."/>
            <person name="Rashid R."/>
            <person name="Hasan K.A."/>
            <person name="Syed M.N."/>
            <person name="Sohail M."/>
        </authorList>
    </citation>
    <scope>NUCLEOTIDE SEQUENCE [LARGE SCALE GENOMIC DNA]</scope>
    <source>
        <strain evidence="1 2">UE25</strain>
    </source>
</reference>
<gene>
    <name evidence="1" type="ORF">LRS37_05405</name>
</gene>
<accession>A0ABS8QGS7</accession>
<proteinExistence type="predicted"/>
<dbReference type="RefSeq" id="WP_231314487.1">
    <property type="nucleotide sequence ID" value="NZ_JAJODE010000010.1"/>
</dbReference>
<keyword evidence="2" id="KW-1185">Reference proteome</keyword>
<dbReference type="Proteomes" id="UP001162836">
    <property type="component" value="Unassembled WGS sequence"/>
</dbReference>